<dbReference type="InterPro" id="IPR022257">
    <property type="entry name" value="PHM7_ext"/>
</dbReference>
<evidence type="ECO:0000256" key="4">
    <source>
        <dbReference type="ARBA" id="ARBA00022692"/>
    </source>
</evidence>
<dbReference type="PANTHER" id="PTHR13018:SF26">
    <property type="entry name" value="DOMAIN PROTEIN, PUTATIVE (AFU_ORTHOLOGUE AFUA_5G10920)-RELATED"/>
    <property type="match status" value="1"/>
</dbReference>
<dbReference type="InterPro" id="IPR027815">
    <property type="entry name" value="CSC1/OSCA1-like_cyt"/>
</dbReference>
<evidence type="ECO:0000313" key="14">
    <source>
        <dbReference type="EMBL" id="KAF2838856.1"/>
    </source>
</evidence>
<evidence type="ECO:0000259" key="10">
    <source>
        <dbReference type="Pfam" id="PF02714"/>
    </source>
</evidence>
<sequence length="884" mass="99024">MDTFRLLARQAPSVDESNDENIGSAQDDTKNSNSASTLVSTLVPVLLVALLFFAIFLILRRIFPRKYSPRSFVGSLRESRRSPNLPSGLFNWIGSFFSIPDSYVLNHHSLDAYLFLRLFKISIVCLLVGIAITWPVLFPVNATGGNGMKQFDMLTFGNVANPWRFWAHAGCAWLYFGFIMFMITRESIFYINLRQAYLMSPMYASRMSSRTVLFSSVPDAYLDERKLREILGEHVRRVWIPTDVSNLEDLVQERDKAAMKLEGAETKLLKLANKARLKSVKKNGGRNEEEQTGITSDGAESGSIAARWLTPKQRPTHRLKPLIGKKVDTIEWSRAELARLIPLVEEEQAKHRALHADTKRINSVFVEYDSLPEAQAAYQSLTHHQALHMSPRFSGFNPHEIIWKNLRIKWWERVVRGFATTGLVTATIIFWSIPVAFVASISNINYLIEVLPFLEFINKLPTVLLGLVTGLLPTILLAVLMALLPIFLRAMARLGGDPTLSQVELTVQKSYFAFQVVQVFLVATLGSAASSAVGIIIDNPGSITSMLSKQIPKASNFYLAYFVLQGLGVAAGLLLGIVGLILFYLLGKLFDSTPRKMYRRWSQLASLGWGTVFPIYTNLFVIAICYACIAPLVLGFAAIGLWLFYFAYRYNILFVYDVSIDTKGLVYPQALQQLFVGLYIAEICLVGLLGVNLSNVGAIGPFALVILLLIFTALYHLSLNAALGPLLSYLPKSLEPEERRLLAETEESAIENNGAGSHEPKPAVSTIKHLPPAPHKKPSMIQKFLRPDIYTDYATMRRLIPAEFSGVDYEPEVARDAFFHPAITSQVPLLWIPKDPMGISTQEIRETGKVIPITDEGAHLDEKNKIIWDVENSRPPIYEKPIDY</sequence>
<dbReference type="GO" id="GO:0005886">
    <property type="term" value="C:plasma membrane"/>
    <property type="evidence" value="ECO:0007669"/>
    <property type="project" value="TreeGrafter"/>
</dbReference>
<evidence type="ECO:0000256" key="9">
    <source>
        <dbReference type="SAM" id="Phobius"/>
    </source>
</evidence>
<evidence type="ECO:0000259" key="13">
    <source>
        <dbReference type="Pfam" id="PF14703"/>
    </source>
</evidence>
<keyword evidence="7" id="KW-0175">Coiled coil</keyword>
<dbReference type="EMBL" id="MU006096">
    <property type="protein sequence ID" value="KAF2838856.1"/>
    <property type="molecule type" value="Genomic_DNA"/>
</dbReference>
<comment type="caution">
    <text evidence="14">The sequence shown here is derived from an EMBL/GenBank/DDBJ whole genome shotgun (WGS) entry which is preliminary data.</text>
</comment>
<dbReference type="AlphaFoldDB" id="A0A9P4VMM9"/>
<dbReference type="OrthoDB" id="1076608at2759"/>
<dbReference type="GO" id="GO:0005227">
    <property type="term" value="F:calcium-activated cation channel activity"/>
    <property type="evidence" value="ECO:0007669"/>
    <property type="project" value="InterPro"/>
</dbReference>
<evidence type="ECO:0000256" key="3">
    <source>
        <dbReference type="ARBA" id="ARBA00022448"/>
    </source>
</evidence>
<organism evidence="14 15">
    <name type="scientific">Patellaria atrata CBS 101060</name>
    <dbReference type="NCBI Taxonomy" id="1346257"/>
    <lineage>
        <taxon>Eukaryota</taxon>
        <taxon>Fungi</taxon>
        <taxon>Dikarya</taxon>
        <taxon>Ascomycota</taxon>
        <taxon>Pezizomycotina</taxon>
        <taxon>Dothideomycetes</taxon>
        <taxon>Dothideomycetes incertae sedis</taxon>
        <taxon>Patellariales</taxon>
        <taxon>Patellariaceae</taxon>
        <taxon>Patellaria</taxon>
    </lineage>
</organism>
<feature type="transmembrane region" description="Helical" evidence="9">
    <location>
        <begin position="38"/>
        <end position="59"/>
    </location>
</feature>
<evidence type="ECO:0000259" key="11">
    <source>
        <dbReference type="Pfam" id="PF12621"/>
    </source>
</evidence>
<dbReference type="InterPro" id="IPR032880">
    <property type="entry name" value="CSC1/OSCA1-like_N"/>
</dbReference>
<dbReference type="Proteomes" id="UP000799429">
    <property type="component" value="Unassembled WGS sequence"/>
</dbReference>
<dbReference type="Pfam" id="PF13967">
    <property type="entry name" value="RSN1_TM"/>
    <property type="match status" value="1"/>
</dbReference>
<feature type="region of interest" description="Disordered" evidence="8">
    <location>
        <begin position="11"/>
        <end position="32"/>
    </location>
</feature>
<name>A0A9P4VMM9_9PEZI</name>
<dbReference type="PANTHER" id="PTHR13018">
    <property type="entry name" value="PROBABLE MEMBRANE PROTEIN DUF221-RELATED"/>
    <property type="match status" value="1"/>
</dbReference>
<feature type="transmembrane region" description="Helical" evidence="9">
    <location>
        <begin position="607"/>
        <end position="633"/>
    </location>
</feature>
<evidence type="ECO:0000256" key="7">
    <source>
        <dbReference type="SAM" id="Coils"/>
    </source>
</evidence>
<dbReference type="InterPro" id="IPR003864">
    <property type="entry name" value="CSC1/OSCA1-like_7TM"/>
</dbReference>
<gene>
    <name evidence="14" type="ORF">M501DRAFT_1031895</name>
</gene>
<keyword evidence="4 9" id="KW-0812">Transmembrane</keyword>
<feature type="transmembrane region" description="Helical" evidence="9">
    <location>
        <begin position="639"/>
        <end position="658"/>
    </location>
</feature>
<evidence type="ECO:0000256" key="1">
    <source>
        <dbReference type="ARBA" id="ARBA00004141"/>
    </source>
</evidence>
<comment type="similarity">
    <text evidence="2">Belongs to the CSC1 (TC 1.A.17) family.</text>
</comment>
<evidence type="ECO:0000256" key="8">
    <source>
        <dbReference type="SAM" id="MobiDB-lite"/>
    </source>
</evidence>
<feature type="domain" description="CSC1/OSCA1-like 7TM region" evidence="10">
    <location>
        <begin position="417"/>
        <end position="689"/>
    </location>
</feature>
<dbReference type="InterPro" id="IPR045122">
    <property type="entry name" value="Csc1-like"/>
</dbReference>
<feature type="transmembrane region" description="Helical" evidence="9">
    <location>
        <begin position="118"/>
        <end position="138"/>
    </location>
</feature>
<protein>
    <submittedName>
        <fullName evidence="14">DUF221-domain-containing protein</fullName>
    </submittedName>
</protein>
<feature type="transmembrane region" description="Helical" evidence="9">
    <location>
        <begin position="670"/>
        <end position="690"/>
    </location>
</feature>
<accession>A0A9P4VMM9</accession>
<evidence type="ECO:0000259" key="12">
    <source>
        <dbReference type="Pfam" id="PF13967"/>
    </source>
</evidence>
<dbReference type="Pfam" id="PF12621">
    <property type="entry name" value="PHM7_ext"/>
    <property type="match status" value="1"/>
</dbReference>
<feature type="transmembrane region" description="Helical" evidence="9">
    <location>
        <begin position="702"/>
        <end position="730"/>
    </location>
</feature>
<keyword evidence="6 9" id="KW-0472">Membrane</keyword>
<feature type="domain" description="CSC1/OSCA1-like cytosolic" evidence="13">
    <location>
        <begin position="209"/>
        <end position="405"/>
    </location>
</feature>
<feature type="domain" description="10TM putative phosphate transporter extracellular tail" evidence="11">
    <location>
        <begin position="784"/>
        <end position="876"/>
    </location>
</feature>
<keyword evidence="5 9" id="KW-1133">Transmembrane helix</keyword>
<feature type="coiled-coil region" evidence="7">
    <location>
        <begin position="247"/>
        <end position="274"/>
    </location>
</feature>
<reference evidence="14" key="1">
    <citation type="journal article" date="2020" name="Stud. Mycol.">
        <title>101 Dothideomycetes genomes: a test case for predicting lifestyles and emergence of pathogens.</title>
        <authorList>
            <person name="Haridas S."/>
            <person name="Albert R."/>
            <person name="Binder M."/>
            <person name="Bloem J."/>
            <person name="Labutti K."/>
            <person name="Salamov A."/>
            <person name="Andreopoulos B."/>
            <person name="Baker S."/>
            <person name="Barry K."/>
            <person name="Bills G."/>
            <person name="Bluhm B."/>
            <person name="Cannon C."/>
            <person name="Castanera R."/>
            <person name="Culley D."/>
            <person name="Daum C."/>
            <person name="Ezra D."/>
            <person name="Gonzalez J."/>
            <person name="Henrissat B."/>
            <person name="Kuo A."/>
            <person name="Liang C."/>
            <person name="Lipzen A."/>
            <person name="Lutzoni F."/>
            <person name="Magnuson J."/>
            <person name="Mondo S."/>
            <person name="Nolan M."/>
            <person name="Ohm R."/>
            <person name="Pangilinan J."/>
            <person name="Park H.-J."/>
            <person name="Ramirez L."/>
            <person name="Alfaro M."/>
            <person name="Sun H."/>
            <person name="Tritt A."/>
            <person name="Yoshinaga Y."/>
            <person name="Zwiers L.-H."/>
            <person name="Turgeon B."/>
            <person name="Goodwin S."/>
            <person name="Spatafora J."/>
            <person name="Crous P."/>
            <person name="Grigoriev I."/>
        </authorList>
    </citation>
    <scope>NUCLEOTIDE SEQUENCE</scope>
    <source>
        <strain evidence="14">CBS 101060</strain>
    </source>
</reference>
<proteinExistence type="inferred from homology"/>
<evidence type="ECO:0000256" key="6">
    <source>
        <dbReference type="ARBA" id="ARBA00023136"/>
    </source>
</evidence>
<feature type="transmembrane region" description="Helical" evidence="9">
    <location>
        <begin position="462"/>
        <end position="490"/>
    </location>
</feature>
<evidence type="ECO:0000313" key="15">
    <source>
        <dbReference type="Proteomes" id="UP000799429"/>
    </source>
</evidence>
<feature type="transmembrane region" description="Helical" evidence="9">
    <location>
        <begin position="165"/>
        <end position="184"/>
    </location>
</feature>
<feature type="transmembrane region" description="Helical" evidence="9">
    <location>
        <begin position="414"/>
        <end position="442"/>
    </location>
</feature>
<dbReference type="Pfam" id="PF14703">
    <property type="entry name" value="PHM7_cyt"/>
    <property type="match status" value="1"/>
</dbReference>
<keyword evidence="15" id="KW-1185">Reference proteome</keyword>
<feature type="domain" description="CSC1/OSCA1-like N-terminal transmembrane" evidence="12">
    <location>
        <begin position="38"/>
        <end position="186"/>
    </location>
</feature>
<dbReference type="Pfam" id="PF02714">
    <property type="entry name" value="RSN1_7TM"/>
    <property type="match status" value="1"/>
</dbReference>
<feature type="transmembrane region" description="Helical" evidence="9">
    <location>
        <begin position="557"/>
        <end position="586"/>
    </location>
</feature>
<keyword evidence="3" id="KW-0813">Transport</keyword>
<evidence type="ECO:0000256" key="2">
    <source>
        <dbReference type="ARBA" id="ARBA00007779"/>
    </source>
</evidence>
<comment type="subcellular location">
    <subcellularLocation>
        <location evidence="1">Membrane</location>
        <topology evidence="1">Multi-pass membrane protein</topology>
    </subcellularLocation>
</comment>
<feature type="transmembrane region" description="Helical" evidence="9">
    <location>
        <begin position="511"/>
        <end position="537"/>
    </location>
</feature>
<evidence type="ECO:0000256" key="5">
    <source>
        <dbReference type="ARBA" id="ARBA00022989"/>
    </source>
</evidence>